<evidence type="ECO:0000313" key="6">
    <source>
        <dbReference type="EMBL" id="MBK0419389.1"/>
    </source>
</evidence>
<sequence length="309" mass="33438">MDFRQLEYFEAVVKAGSVSQAAKALNMTQPPLSSAISRLEQEVGVQLLVRSPHGVRPTSAGRYLLSQGGMMLAARNRVERVLKLMGTGLLGELRIGAEPMVIHEVIADVLSSFAALAPDVRVALTDTNPRAVLEGLGTGEFDIGCIPWAPEDIATPIRERFDWLPLRKIDLRLAVPAARAAERHPEGRDWGRWILPHRVPGMPGMLEAVESELAGTPSFDSILVSNPQTAIPLVAAGIGVSPSTERICAHDPRVGAAPPPRWLKPMQVTLALRKGTERTPLITRWLDLATSMAGSDRATKRLVRATAPS</sequence>
<evidence type="ECO:0000256" key="1">
    <source>
        <dbReference type="ARBA" id="ARBA00009437"/>
    </source>
</evidence>
<dbReference type="Pfam" id="PF03466">
    <property type="entry name" value="LysR_substrate"/>
    <property type="match status" value="1"/>
</dbReference>
<dbReference type="Proteomes" id="UP000608530">
    <property type="component" value="Unassembled WGS sequence"/>
</dbReference>
<keyword evidence="4" id="KW-0804">Transcription</keyword>
<accession>A0A934UUE2</accession>
<organism evidence="6 7">
    <name type="scientific">Leucobacter chromiisoli</name>
    <dbReference type="NCBI Taxonomy" id="2796471"/>
    <lineage>
        <taxon>Bacteria</taxon>
        <taxon>Bacillati</taxon>
        <taxon>Actinomycetota</taxon>
        <taxon>Actinomycetes</taxon>
        <taxon>Micrococcales</taxon>
        <taxon>Microbacteriaceae</taxon>
        <taxon>Leucobacter</taxon>
    </lineage>
</organism>
<gene>
    <name evidence="6" type="ORF">JD276_10120</name>
</gene>
<evidence type="ECO:0000256" key="4">
    <source>
        <dbReference type="ARBA" id="ARBA00023163"/>
    </source>
</evidence>
<feature type="domain" description="HTH lysR-type" evidence="5">
    <location>
        <begin position="1"/>
        <end position="58"/>
    </location>
</feature>
<dbReference type="EMBL" id="JAEHOH010000013">
    <property type="protein sequence ID" value="MBK0419389.1"/>
    <property type="molecule type" value="Genomic_DNA"/>
</dbReference>
<dbReference type="PANTHER" id="PTHR30346">
    <property type="entry name" value="TRANSCRIPTIONAL DUAL REGULATOR HCAR-RELATED"/>
    <property type="match status" value="1"/>
</dbReference>
<dbReference type="GO" id="GO:0003677">
    <property type="term" value="F:DNA binding"/>
    <property type="evidence" value="ECO:0007669"/>
    <property type="project" value="UniProtKB-KW"/>
</dbReference>
<keyword evidence="2" id="KW-0805">Transcription regulation</keyword>
<dbReference type="Gene3D" id="3.40.190.10">
    <property type="entry name" value="Periplasmic binding protein-like II"/>
    <property type="match status" value="2"/>
</dbReference>
<dbReference type="RefSeq" id="WP_200115536.1">
    <property type="nucleotide sequence ID" value="NZ_JAEHOH010000013.1"/>
</dbReference>
<dbReference type="CDD" id="cd05466">
    <property type="entry name" value="PBP2_LTTR_substrate"/>
    <property type="match status" value="1"/>
</dbReference>
<reference evidence="6" key="1">
    <citation type="submission" date="2020-12" db="EMBL/GenBank/DDBJ databases">
        <title>Leucobacter sp. CAS1, isolated from Chromium sludge.</title>
        <authorList>
            <person name="Xu Z."/>
        </authorList>
    </citation>
    <scope>NUCLEOTIDE SEQUENCE</scope>
    <source>
        <strain evidence="6">CSA1</strain>
    </source>
</reference>
<dbReference type="GO" id="GO:0032993">
    <property type="term" value="C:protein-DNA complex"/>
    <property type="evidence" value="ECO:0007669"/>
    <property type="project" value="TreeGrafter"/>
</dbReference>
<dbReference type="SUPFAM" id="SSF53850">
    <property type="entry name" value="Periplasmic binding protein-like II"/>
    <property type="match status" value="1"/>
</dbReference>
<keyword evidence="3" id="KW-0238">DNA-binding</keyword>
<keyword evidence="7" id="KW-1185">Reference proteome</keyword>
<dbReference type="GO" id="GO:0003700">
    <property type="term" value="F:DNA-binding transcription factor activity"/>
    <property type="evidence" value="ECO:0007669"/>
    <property type="project" value="InterPro"/>
</dbReference>
<dbReference type="FunFam" id="1.10.10.10:FF:000001">
    <property type="entry name" value="LysR family transcriptional regulator"/>
    <property type="match status" value="1"/>
</dbReference>
<comment type="similarity">
    <text evidence="1">Belongs to the LysR transcriptional regulatory family.</text>
</comment>
<evidence type="ECO:0000313" key="7">
    <source>
        <dbReference type="Proteomes" id="UP000608530"/>
    </source>
</evidence>
<name>A0A934UUE2_9MICO</name>
<evidence type="ECO:0000256" key="2">
    <source>
        <dbReference type="ARBA" id="ARBA00023015"/>
    </source>
</evidence>
<dbReference type="AlphaFoldDB" id="A0A934UUE2"/>
<dbReference type="InterPro" id="IPR036390">
    <property type="entry name" value="WH_DNA-bd_sf"/>
</dbReference>
<dbReference type="PROSITE" id="PS50931">
    <property type="entry name" value="HTH_LYSR"/>
    <property type="match status" value="1"/>
</dbReference>
<proteinExistence type="inferred from homology"/>
<dbReference type="InterPro" id="IPR036388">
    <property type="entry name" value="WH-like_DNA-bd_sf"/>
</dbReference>
<protein>
    <submittedName>
        <fullName evidence="6">LysR family transcriptional regulator</fullName>
    </submittedName>
</protein>
<dbReference type="InterPro" id="IPR005119">
    <property type="entry name" value="LysR_subst-bd"/>
</dbReference>
<dbReference type="PRINTS" id="PR00039">
    <property type="entry name" value="HTHLYSR"/>
</dbReference>
<evidence type="ECO:0000256" key="3">
    <source>
        <dbReference type="ARBA" id="ARBA00023125"/>
    </source>
</evidence>
<dbReference type="Pfam" id="PF00126">
    <property type="entry name" value="HTH_1"/>
    <property type="match status" value="1"/>
</dbReference>
<dbReference type="PANTHER" id="PTHR30346:SF17">
    <property type="entry name" value="LYSR FAMILY TRANSCRIPTIONAL REGULATOR"/>
    <property type="match status" value="1"/>
</dbReference>
<dbReference type="InterPro" id="IPR000847">
    <property type="entry name" value="LysR_HTH_N"/>
</dbReference>
<dbReference type="SUPFAM" id="SSF46785">
    <property type="entry name" value="Winged helix' DNA-binding domain"/>
    <property type="match status" value="1"/>
</dbReference>
<comment type="caution">
    <text evidence="6">The sequence shown here is derived from an EMBL/GenBank/DDBJ whole genome shotgun (WGS) entry which is preliminary data.</text>
</comment>
<evidence type="ECO:0000259" key="5">
    <source>
        <dbReference type="PROSITE" id="PS50931"/>
    </source>
</evidence>
<dbReference type="Gene3D" id="1.10.10.10">
    <property type="entry name" value="Winged helix-like DNA-binding domain superfamily/Winged helix DNA-binding domain"/>
    <property type="match status" value="1"/>
</dbReference>